<keyword evidence="3" id="KW-1185">Reference proteome</keyword>
<dbReference type="RefSeq" id="WP_306389215.1">
    <property type="nucleotide sequence ID" value="NZ_JAVCAP010000013.1"/>
</dbReference>
<keyword evidence="1" id="KW-0732">Signal</keyword>
<gene>
    <name evidence="2" type="ORF">Q9291_06490</name>
</gene>
<dbReference type="EMBL" id="JAVCAP010000013">
    <property type="protein sequence ID" value="MDP8567491.1"/>
    <property type="molecule type" value="Genomic_DNA"/>
</dbReference>
<organism evidence="2 3">
    <name type="scientific">Methylophilus aquaticus</name>
    <dbReference type="NCBI Taxonomy" id="1971610"/>
    <lineage>
        <taxon>Bacteria</taxon>
        <taxon>Pseudomonadati</taxon>
        <taxon>Pseudomonadota</taxon>
        <taxon>Betaproteobacteria</taxon>
        <taxon>Nitrosomonadales</taxon>
        <taxon>Methylophilaceae</taxon>
        <taxon>Methylophilus</taxon>
    </lineage>
</organism>
<comment type="caution">
    <text evidence="2">The sequence shown here is derived from an EMBL/GenBank/DDBJ whole genome shotgun (WGS) entry which is preliminary data.</text>
</comment>
<evidence type="ECO:0008006" key="4">
    <source>
        <dbReference type="Google" id="ProtNLM"/>
    </source>
</evidence>
<dbReference type="Proteomes" id="UP001225906">
    <property type="component" value="Unassembled WGS sequence"/>
</dbReference>
<evidence type="ECO:0000313" key="3">
    <source>
        <dbReference type="Proteomes" id="UP001225906"/>
    </source>
</evidence>
<accession>A0ABT9JTM0</accession>
<feature type="chain" id="PRO_5046273342" description="MxaA protein" evidence="1">
    <location>
        <begin position="24"/>
        <end position="304"/>
    </location>
</feature>
<proteinExistence type="predicted"/>
<feature type="signal peptide" evidence="1">
    <location>
        <begin position="1"/>
        <end position="23"/>
    </location>
</feature>
<reference evidence="3" key="1">
    <citation type="journal article" date="2019" name="Int. J. Syst. Evol. Microbiol.">
        <title>The Global Catalogue of Microorganisms (GCM) 10K type strain sequencing project: providing services to taxonomists for standard genome sequencing and annotation.</title>
        <authorList>
            <consortium name="The Broad Institute Genomics Platform"/>
            <consortium name="The Broad Institute Genome Sequencing Center for Infectious Disease"/>
            <person name="Wu L."/>
            <person name="Ma J."/>
        </authorList>
    </citation>
    <scope>NUCLEOTIDE SEQUENCE [LARGE SCALE GENOMIC DNA]</scope>
    <source>
        <strain evidence="3">VKM B-3159</strain>
    </source>
</reference>
<evidence type="ECO:0000256" key="1">
    <source>
        <dbReference type="SAM" id="SignalP"/>
    </source>
</evidence>
<evidence type="ECO:0000313" key="2">
    <source>
        <dbReference type="EMBL" id="MDP8567491.1"/>
    </source>
</evidence>
<name>A0ABT9JTM0_9PROT</name>
<sequence>MKTLFTRLLFCLGLSAASYSLCAATPAATMVALKNPAHYSGIQIGDVLQRTITIAVEKPYQLVRTRLPIKGLNRQGIELRDIEIESTQAAGKTVYQIAFSYQVFANTGKPIQLQLPAERIQFSGGPTDTTITMPSWRFWFAALLPDKLLKAKASVIPQYKPSLLDHTQFDRWLLAGLLSMLTGLAGLLYVNAAGANWLPWMNGAFARASRQISKLPATADGQKQAALLLQQAFNTSWGVNVLTSNVSELLTQRPHFQPLEAEIKVFFTQASALLYAGQSGQPGTFLSQMNTLCRQLRDCERGAR</sequence>
<protein>
    <recommendedName>
        <fullName evidence="4">MxaA protein</fullName>
    </recommendedName>
</protein>